<evidence type="ECO:0000256" key="1">
    <source>
        <dbReference type="SAM" id="Coils"/>
    </source>
</evidence>
<keyword evidence="1" id="KW-0175">Coiled coil</keyword>
<feature type="coiled-coil region" evidence="1">
    <location>
        <begin position="41"/>
        <end position="100"/>
    </location>
</feature>
<organism evidence="2 3">
    <name type="scientific">Phaedon cochleariae</name>
    <name type="common">Mustard beetle</name>
    <dbReference type="NCBI Taxonomy" id="80249"/>
    <lineage>
        <taxon>Eukaryota</taxon>
        <taxon>Metazoa</taxon>
        <taxon>Ecdysozoa</taxon>
        <taxon>Arthropoda</taxon>
        <taxon>Hexapoda</taxon>
        <taxon>Insecta</taxon>
        <taxon>Pterygota</taxon>
        <taxon>Neoptera</taxon>
        <taxon>Endopterygota</taxon>
        <taxon>Coleoptera</taxon>
        <taxon>Polyphaga</taxon>
        <taxon>Cucujiformia</taxon>
        <taxon>Chrysomeloidea</taxon>
        <taxon>Chrysomelidae</taxon>
        <taxon>Chrysomelinae</taxon>
        <taxon>Chrysomelini</taxon>
        <taxon>Phaedon</taxon>
    </lineage>
</organism>
<dbReference type="EMBL" id="OU896712">
    <property type="protein sequence ID" value="CAH1173959.1"/>
    <property type="molecule type" value="Genomic_DNA"/>
</dbReference>
<proteinExistence type="predicted"/>
<dbReference type="OrthoDB" id="10066957at2759"/>
<reference evidence="2" key="2">
    <citation type="submission" date="2022-10" db="EMBL/GenBank/DDBJ databases">
        <authorList>
            <consortium name="ENA_rothamsted_submissions"/>
            <consortium name="culmorum"/>
            <person name="King R."/>
        </authorList>
    </citation>
    <scope>NUCLEOTIDE SEQUENCE</scope>
</reference>
<evidence type="ECO:0000313" key="3">
    <source>
        <dbReference type="Proteomes" id="UP001153737"/>
    </source>
</evidence>
<dbReference type="Gene3D" id="3.30.70.1820">
    <property type="entry name" value="L1 transposable element, RRM domain"/>
    <property type="match status" value="1"/>
</dbReference>
<reference evidence="2" key="1">
    <citation type="submission" date="2022-01" db="EMBL/GenBank/DDBJ databases">
        <authorList>
            <person name="King R."/>
        </authorList>
    </citation>
    <scope>NUCLEOTIDE SEQUENCE</scope>
</reference>
<sequence length="242" mass="28120">MVLTREVCEEIKNNINNALGKCMSDQAFIKTLADNVSEAVTKTVNKKLQILEQKINDLKTNLQEMKADTDAKIDILDVQLKKMNGENESLVRNYDYMEQNMKRNNLRIFNFQEKSNENTRQEIMTLLNSKLNCNIKDQDIELCYRIGKTDNSTNTKKARGILLKLKDYEIRQTIYHAKKMLKGTGVIIREDLTKIRMELMTMAIERTSVKNVWTEAGKIFVNVNGKIHIVTAMRDFKQVFNM</sequence>
<gene>
    <name evidence="2" type="ORF">PHAECO_LOCUS10039</name>
</gene>
<name>A0A9P0DRM3_PHACE</name>
<dbReference type="AlphaFoldDB" id="A0A9P0DRM3"/>
<accession>A0A9P0DRM3</accession>
<keyword evidence="3" id="KW-1185">Reference proteome</keyword>
<evidence type="ECO:0000313" key="2">
    <source>
        <dbReference type="EMBL" id="CAH1173959.1"/>
    </source>
</evidence>
<dbReference type="Proteomes" id="UP001153737">
    <property type="component" value="Chromosome 6"/>
</dbReference>
<protein>
    <submittedName>
        <fullName evidence="2">Uncharacterized protein</fullName>
    </submittedName>
</protein>